<feature type="domain" description="SAF" evidence="1">
    <location>
        <begin position="30"/>
        <end position="92"/>
    </location>
</feature>
<dbReference type="RefSeq" id="WP_132040628.1">
    <property type="nucleotide sequence ID" value="NZ_SLWU01000028.1"/>
</dbReference>
<name>A0A4R2JUE9_9THEO</name>
<dbReference type="Pfam" id="PF08666">
    <property type="entry name" value="SAF"/>
    <property type="match status" value="1"/>
</dbReference>
<reference evidence="2 3" key="1">
    <citation type="submission" date="2019-03" db="EMBL/GenBank/DDBJ databases">
        <title>Genomic Encyclopedia of Type Strains, Phase IV (KMG-IV): sequencing the most valuable type-strain genomes for metagenomic binning, comparative biology and taxonomic classification.</title>
        <authorList>
            <person name="Goeker M."/>
        </authorList>
    </citation>
    <scope>NUCLEOTIDE SEQUENCE [LARGE SCALE GENOMIC DNA]</scope>
    <source>
        <strain evidence="2 3">DSM 13054</strain>
    </source>
</reference>
<organism evidence="2 3">
    <name type="scientific">Caldanaerobacter subterraneus</name>
    <dbReference type="NCBI Taxonomy" id="911092"/>
    <lineage>
        <taxon>Bacteria</taxon>
        <taxon>Bacillati</taxon>
        <taxon>Bacillota</taxon>
        <taxon>Clostridia</taxon>
        <taxon>Thermoanaerobacterales</taxon>
        <taxon>Thermoanaerobacteraceae</taxon>
        <taxon>Caldanaerobacter</taxon>
    </lineage>
</organism>
<evidence type="ECO:0000313" key="3">
    <source>
        <dbReference type="Proteomes" id="UP000294886"/>
    </source>
</evidence>
<dbReference type="AlphaFoldDB" id="A0A4R2JUE9"/>
<dbReference type="EMBL" id="SLWU01000028">
    <property type="protein sequence ID" value="TCO57785.1"/>
    <property type="molecule type" value="Genomic_DNA"/>
</dbReference>
<dbReference type="Proteomes" id="UP000294886">
    <property type="component" value="Unassembled WGS sequence"/>
</dbReference>
<evidence type="ECO:0000313" key="2">
    <source>
        <dbReference type="EMBL" id="TCO57785.1"/>
    </source>
</evidence>
<dbReference type="Gene3D" id="3.90.1210.10">
    <property type="entry name" value="Antifreeze-like/N-acetylneuraminic acid synthase C-terminal domain"/>
    <property type="match status" value="1"/>
</dbReference>
<accession>A0A4R2JUE9</accession>
<comment type="caution">
    <text evidence="2">The sequence shown here is derived from an EMBL/GenBank/DDBJ whole genome shotgun (WGS) entry which is preliminary data.</text>
</comment>
<dbReference type="CDD" id="cd11614">
    <property type="entry name" value="SAF_CpaB_FlgA_like"/>
    <property type="match status" value="1"/>
</dbReference>
<proteinExistence type="predicted"/>
<sequence>MSKVLKIGIIAGVLVFLTVFLILSNVQATEEVVFAAKEIPAGTVVTADMLTTKSIPVTAVPPEAVKNINEVVGKRLEITRTKDDFIPRNIVLDKSIKLEPGNVLVSINVPSEDAPLVSAGTKITLVLLKGTGSEEVQYVPDLNIVFLKQFTSPVTGSIETVAYLETTPERAVVIAPYIKSGSYKIIRQ</sequence>
<dbReference type="InterPro" id="IPR036732">
    <property type="entry name" value="AFP_Neu5c_C_sf"/>
</dbReference>
<evidence type="ECO:0000259" key="1">
    <source>
        <dbReference type="SMART" id="SM00858"/>
    </source>
</evidence>
<dbReference type="InterPro" id="IPR013974">
    <property type="entry name" value="SAF"/>
</dbReference>
<dbReference type="SUPFAM" id="SSF51269">
    <property type="entry name" value="AFP III-like domain"/>
    <property type="match status" value="1"/>
</dbReference>
<gene>
    <name evidence="2" type="ORF">EV203_12814</name>
</gene>
<protein>
    <submittedName>
        <fullName evidence="2">SAF domain-containing protein</fullName>
    </submittedName>
</protein>
<dbReference type="SMART" id="SM00858">
    <property type="entry name" value="SAF"/>
    <property type="match status" value="1"/>
</dbReference>